<accession>A0A8J6ULE6</accession>
<keyword evidence="2" id="KW-1185">Reference proteome</keyword>
<reference evidence="1" key="1">
    <citation type="submission" date="2020-09" db="EMBL/GenBank/DDBJ databases">
        <title>Pelobacter alkaliphilus sp. nov., a novel anaerobic arsenate-reducing bacterium from terrestrial mud volcano.</title>
        <authorList>
            <person name="Khomyakova M.A."/>
            <person name="Merkel A.Y."/>
            <person name="Slobodkin A.I."/>
        </authorList>
    </citation>
    <scope>NUCLEOTIDE SEQUENCE</scope>
    <source>
        <strain evidence="1">M08fum</strain>
    </source>
</reference>
<organism evidence="1 2">
    <name type="scientific">Pelovirga terrestris</name>
    <dbReference type="NCBI Taxonomy" id="2771352"/>
    <lineage>
        <taxon>Bacteria</taxon>
        <taxon>Pseudomonadati</taxon>
        <taxon>Thermodesulfobacteriota</taxon>
        <taxon>Desulfuromonadia</taxon>
        <taxon>Geobacterales</taxon>
        <taxon>Geobacteraceae</taxon>
        <taxon>Pelovirga</taxon>
    </lineage>
</organism>
<evidence type="ECO:0000313" key="1">
    <source>
        <dbReference type="EMBL" id="MBD1401027.1"/>
    </source>
</evidence>
<gene>
    <name evidence="1" type="ORF">ICT70_10110</name>
</gene>
<protein>
    <submittedName>
        <fullName evidence="1">Uncharacterized protein</fullName>
    </submittedName>
</protein>
<sequence length="245" mass="28138">MIAASVFAVENHPGYPLLPLEEMRISVYTKAFAERFGLPAPAPGTEPDGGLEAIEFAIEKGRFAPYYYLNIYLYVDSSLPIKYPEEGVAGEKYMLIKGTHFFGRSHDMWMSWPEEDRLHFNERQGSYHRKANLATMDYIPGKKGATTSLYYREFHKDILPGLAYIKLDCSPPSVMIDRPIINVGIWLQVESQVDYRSRIEIDTDDFLKFAIPDGVFKEVRKQSLRARKANETMDILMREPKQAVK</sequence>
<dbReference type="EMBL" id="JACWUN010000011">
    <property type="protein sequence ID" value="MBD1401027.1"/>
    <property type="molecule type" value="Genomic_DNA"/>
</dbReference>
<dbReference type="Proteomes" id="UP000632828">
    <property type="component" value="Unassembled WGS sequence"/>
</dbReference>
<comment type="caution">
    <text evidence="1">The sequence shown here is derived from an EMBL/GenBank/DDBJ whole genome shotgun (WGS) entry which is preliminary data.</text>
</comment>
<name>A0A8J6ULE6_9BACT</name>
<proteinExistence type="predicted"/>
<dbReference type="AlphaFoldDB" id="A0A8J6ULE6"/>
<evidence type="ECO:0000313" key="2">
    <source>
        <dbReference type="Proteomes" id="UP000632828"/>
    </source>
</evidence>
<dbReference type="RefSeq" id="WP_191156197.1">
    <property type="nucleotide sequence ID" value="NZ_JACWUN010000011.1"/>
</dbReference>